<feature type="transmembrane region" description="Helical" evidence="6">
    <location>
        <begin position="124"/>
        <end position="148"/>
    </location>
</feature>
<comment type="subcellular location">
    <subcellularLocation>
        <location evidence="1">Membrane</location>
        <topology evidence="1">Multi-pass membrane protein</topology>
    </subcellularLocation>
</comment>
<feature type="transmembrane region" description="Helical" evidence="6">
    <location>
        <begin position="326"/>
        <end position="350"/>
    </location>
</feature>
<reference evidence="8" key="2">
    <citation type="submission" date="2023-06" db="EMBL/GenBank/DDBJ databases">
        <authorList>
            <consortium name="Lawrence Berkeley National Laboratory"/>
            <person name="Haridas S."/>
            <person name="Hensen N."/>
            <person name="Bonometti L."/>
            <person name="Westerberg I."/>
            <person name="Brannstrom I.O."/>
            <person name="Guillou S."/>
            <person name="Cros-Aarteil S."/>
            <person name="Calhoun S."/>
            <person name="Kuo A."/>
            <person name="Mondo S."/>
            <person name="Pangilinan J."/>
            <person name="Riley R."/>
            <person name="Labutti K."/>
            <person name="Andreopoulos B."/>
            <person name="Lipzen A."/>
            <person name="Chen C."/>
            <person name="Yanf M."/>
            <person name="Daum C."/>
            <person name="Ng V."/>
            <person name="Clum A."/>
            <person name="Steindorff A."/>
            <person name="Ohm R."/>
            <person name="Martin F."/>
            <person name="Silar P."/>
            <person name="Natvig D."/>
            <person name="Lalanne C."/>
            <person name="Gautier V."/>
            <person name="Ament-Velasquez S.L."/>
            <person name="Kruys A."/>
            <person name="Hutchinson M.I."/>
            <person name="Powell A.J."/>
            <person name="Barry K."/>
            <person name="Miller A.N."/>
            <person name="Grigoriev I.V."/>
            <person name="Debuchy R."/>
            <person name="Gladieux P."/>
            <person name="Thoren M.H."/>
            <person name="Johannesson H."/>
        </authorList>
    </citation>
    <scope>NUCLEOTIDE SEQUENCE</scope>
    <source>
        <strain evidence="8">CBS 955.72</strain>
    </source>
</reference>
<feature type="compositionally biased region" description="Low complexity" evidence="5">
    <location>
        <begin position="38"/>
        <end position="47"/>
    </location>
</feature>
<sequence>MAVDADGDGYTSPRRDVDNDLNSFSTAPTVAENTPLLSSGTTSSQTTRDASPSRPEDEPLSWGRIACIILSMWALIFLQASNMSGISTTQSEIAADLDSYENAMWFTSSYLITASSVSPLVGRLAMVFSPGAMIMLSSFFFSVGAIITSQAQGFASFIFGRVVVGIGGGGIMTLSLILVIQLTSKRRRGLMIGLTNAGFTIGLSTGAIIYAALLPALGWRAIFYVQSPIGVLAGLGVYFSMPSFAAMSPTSKGLNTLQKLANIDYAGAITLTTSIFLFLYSLSLPTIPPLPLLISLAIFALFLLIESRLSTHPTIDPIIPLPVLRARGILLSCISQLGFMAARWTVLFYAPVFVLAVRGLSAPVAGAVLIPTNIGFGGGGLLIGWLHIRRAGSFWAACLVSLVFFTVALAGMSVVSTAATGAWVYIAVIFANGLCTGGALNYTLAHLLHMSRPEEHFIVTGLLSTFRGFAGSFGTAIGGGIFGRTLRGALREGFERLDGDAGSEAREKLITVLIGSPAAVHQEGFLTVAERQIAIAGYETALKGLYQAAAALCLVVLVVQAGTGWTGPVEDEDEEEIEAAIAEHDGRMEA</sequence>
<keyword evidence="3 6" id="KW-1133">Transmembrane helix</keyword>
<feature type="transmembrane region" description="Helical" evidence="6">
    <location>
        <begin position="219"/>
        <end position="239"/>
    </location>
</feature>
<feature type="transmembrane region" description="Helical" evidence="6">
    <location>
        <begin position="260"/>
        <end position="280"/>
    </location>
</feature>
<evidence type="ECO:0000256" key="4">
    <source>
        <dbReference type="ARBA" id="ARBA00023136"/>
    </source>
</evidence>
<keyword evidence="2 6" id="KW-0812">Transmembrane</keyword>
<name>A0AAJ0MH93_9PEZI</name>
<feature type="transmembrane region" description="Helical" evidence="6">
    <location>
        <begin position="422"/>
        <end position="444"/>
    </location>
</feature>
<evidence type="ECO:0000313" key="9">
    <source>
        <dbReference type="Proteomes" id="UP001275084"/>
    </source>
</evidence>
<gene>
    <name evidence="8" type="ORF">B0T25DRAFT_83492</name>
</gene>
<dbReference type="AlphaFoldDB" id="A0AAJ0MH93"/>
<feature type="transmembrane region" description="Helical" evidence="6">
    <location>
        <begin position="154"/>
        <end position="180"/>
    </location>
</feature>
<feature type="region of interest" description="Disordered" evidence="5">
    <location>
        <begin position="1"/>
        <end position="59"/>
    </location>
</feature>
<feature type="transmembrane region" description="Helical" evidence="6">
    <location>
        <begin position="286"/>
        <end position="305"/>
    </location>
</feature>
<evidence type="ECO:0000256" key="3">
    <source>
        <dbReference type="ARBA" id="ARBA00022989"/>
    </source>
</evidence>
<evidence type="ECO:0000256" key="1">
    <source>
        <dbReference type="ARBA" id="ARBA00004141"/>
    </source>
</evidence>
<evidence type="ECO:0000256" key="5">
    <source>
        <dbReference type="SAM" id="MobiDB-lite"/>
    </source>
</evidence>
<dbReference type="InterPro" id="IPR036259">
    <property type="entry name" value="MFS_trans_sf"/>
</dbReference>
<comment type="caution">
    <text evidence="8">The sequence shown here is derived from an EMBL/GenBank/DDBJ whole genome shotgun (WGS) entry which is preliminary data.</text>
</comment>
<dbReference type="Pfam" id="PF07690">
    <property type="entry name" value="MFS_1"/>
    <property type="match status" value="1"/>
</dbReference>
<dbReference type="GO" id="GO:0015174">
    <property type="term" value="F:basic amino acid transmembrane transporter activity"/>
    <property type="evidence" value="ECO:0007669"/>
    <property type="project" value="TreeGrafter"/>
</dbReference>
<evidence type="ECO:0000313" key="8">
    <source>
        <dbReference type="EMBL" id="KAK3359029.1"/>
    </source>
</evidence>
<evidence type="ECO:0000256" key="6">
    <source>
        <dbReference type="SAM" id="Phobius"/>
    </source>
</evidence>
<protein>
    <submittedName>
        <fullName evidence="8">Major facilitator superfamily domain-containing protein</fullName>
    </submittedName>
</protein>
<dbReference type="Proteomes" id="UP001275084">
    <property type="component" value="Unassembled WGS sequence"/>
</dbReference>
<dbReference type="EMBL" id="JAUIQD010000002">
    <property type="protein sequence ID" value="KAK3359029.1"/>
    <property type="molecule type" value="Genomic_DNA"/>
</dbReference>
<dbReference type="Gene3D" id="1.20.1250.20">
    <property type="entry name" value="MFS general substrate transporter like domains"/>
    <property type="match status" value="2"/>
</dbReference>
<keyword evidence="4 6" id="KW-0472">Membrane</keyword>
<dbReference type="InterPro" id="IPR005829">
    <property type="entry name" value="Sugar_transporter_CS"/>
</dbReference>
<keyword evidence="9" id="KW-1185">Reference proteome</keyword>
<dbReference type="PROSITE" id="PS50850">
    <property type="entry name" value="MFS"/>
    <property type="match status" value="1"/>
</dbReference>
<proteinExistence type="predicted"/>
<feature type="transmembrane region" description="Helical" evidence="6">
    <location>
        <begin position="362"/>
        <end position="386"/>
    </location>
</feature>
<dbReference type="InterPro" id="IPR011701">
    <property type="entry name" value="MFS"/>
</dbReference>
<dbReference type="GO" id="GO:0000329">
    <property type="term" value="C:fungal-type vacuole membrane"/>
    <property type="evidence" value="ECO:0007669"/>
    <property type="project" value="TreeGrafter"/>
</dbReference>
<dbReference type="InterPro" id="IPR020846">
    <property type="entry name" value="MFS_dom"/>
</dbReference>
<feature type="transmembrane region" description="Helical" evidence="6">
    <location>
        <begin position="192"/>
        <end position="213"/>
    </location>
</feature>
<feature type="domain" description="Major facilitator superfamily (MFS) profile" evidence="7">
    <location>
        <begin position="68"/>
        <end position="533"/>
    </location>
</feature>
<feature type="transmembrane region" description="Helical" evidence="6">
    <location>
        <begin position="393"/>
        <end position="416"/>
    </location>
</feature>
<evidence type="ECO:0000256" key="2">
    <source>
        <dbReference type="ARBA" id="ARBA00022692"/>
    </source>
</evidence>
<dbReference type="PANTHER" id="PTHR23501">
    <property type="entry name" value="MAJOR FACILITATOR SUPERFAMILY"/>
    <property type="match status" value="1"/>
</dbReference>
<organism evidence="8 9">
    <name type="scientific">Lasiosphaeria hispida</name>
    <dbReference type="NCBI Taxonomy" id="260671"/>
    <lineage>
        <taxon>Eukaryota</taxon>
        <taxon>Fungi</taxon>
        <taxon>Dikarya</taxon>
        <taxon>Ascomycota</taxon>
        <taxon>Pezizomycotina</taxon>
        <taxon>Sordariomycetes</taxon>
        <taxon>Sordariomycetidae</taxon>
        <taxon>Sordariales</taxon>
        <taxon>Lasiosphaeriaceae</taxon>
        <taxon>Lasiosphaeria</taxon>
    </lineage>
</organism>
<reference evidence="8" key="1">
    <citation type="journal article" date="2023" name="Mol. Phylogenet. Evol.">
        <title>Genome-scale phylogeny and comparative genomics of the fungal order Sordariales.</title>
        <authorList>
            <person name="Hensen N."/>
            <person name="Bonometti L."/>
            <person name="Westerberg I."/>
            <person name="Brannstrom I.O."/>
            <person name="Guillou S."/>
            <person name="Cros-Aarteil S."/>
            <person name="Calhoun S."/>
            <person name="Haridas S."/>
            <person name="Kuo A."/>
            <person name="Mondo S."/>
            <person name="Pangilinan J."/>
            <person name="Riley R."/>
            <person name="LaButti K."/>
            <person name="Andreopoulos B."/>
            <person name="Lipzen A."/>
            <person name="Chen C."/>
            <person name="Yan M."/>
            <person name="Daum C."/>
            <person name="Ng V."/>
            <person name="Clum A."/>
            <person name="Steindorff A."/>
            <person name="Ohm R.A."/>
            <person name="Martin F."/>
            <person name="Silar P."/>
            <person name="Natvig D.O."/>
            <person name="Lalanne C."/>
            <person name="Gautier V."/>
            <person name="Ament-Velasquez S.L."/>
            <person name="Kruys A."/>
            <person name="Hutchinson M.I."/>
            <person name="Powell A.J."/>
            <person name="Barry K."/>
            <person name="Miller A.N."/>
            <person name="Grigoriev I.V."/>
            <person name="Debuchy R."/>
            <person name="Gladieux P."/>
            <person name="Hiltunen Thoren M."/>
            <person name="Johannesson H."/>
        </authorList>
    </citation>
    <scope>NUCLEOTIDE SEQUENCE</scope>
    <source>
        <strain evidence="8">CBS 955.72</strain>
    </source>
</reference>
<dbReference type="PANTHER" id="PTHR23501:SF6">
    <property type="entry name" value="MULTIDRUG TRANSPORTER, PUTATIVE (AFU_ORTHOLOGUE AFUA_3G14560)-RELATED"/>
    <property type="match status" value="1"/>
</dbReference>
<feature type="compositionally biased region" description="Polar residues" evidence="5">
    <location>
        <begin position="20"/>
        <end position="37"/>
    </location>
</feature>
<dbReference type="SUPFAM" id="SSF103473">
    <property type="entry name" value="MFS general substrate transporter"/>
    <property type="match status" value="1"/>
</dbReference>
<evidence type="ECO:0000259" key="7">
    <source>
        <dbReference type="PROSITE" id="PS50850"/>
    </source>
</evidence>
<feature type="transmembrane region" description="Helical" evidence="6">
    <location>
        <begin position="61"/>
        <end position="78"/>
    </location>
</feature>
<dbReference type="PROSITE" id="PS00217">
    <property type="entry name" value="SUGAR_TRANSPORT_2"/>
    <property type="match status" value="1"/>
</dbReference>
<accession>A0AAJ0MH93</accession>